<proteinExistence type="predicted"/>
<evidence type="ECO:0000313" key="2">
    <source>
        <dbReference type="EMBL" id="SMD36472.1"/>
    </source>
</evidence>
<dbReference type="Proteomes" id="UP000192472">
    <property type="component" value="Unassembled WGS sequence"/>
</dbReference>
<dbReference type="STRING" id="692418.SAMN04488029_2912"/>
<keyword evidence="1 2" id="KW-0808">Transferase</keyword>
<sequence>MIPKILHYCWYGPNELSELNKRCIESWKTIMPEYEIMKWDETNSKMDLPFMKGAYKKKRFGYLIDHTRLYALSKHGGIFLDLDFMALQSFNRLLDHTFFLGMIKEEEVGMGIIGCETNNPHILQIMKVYEDLDKFQDIPSTAIATNYFKSQNLHANFNSVENDVAFYPKEFFYNYTLSHAFHGENYKKYIHPDSIAIHLWENTWIKPEFRDFWFGEVRRGYTRAIKRIIRQPFQGVGYYKDLTYHVLRHLGFRK</sequence>
<organism evidence="2 3">
    <name type="scientific">Reichenbachiella faecimaris</name>
    <dbReference type="NCBI Taxonomy" id="692418"/>
    <lineage>
        <taxon>Bacteria</taxon>
        <taxon>Pseudomonadati</taxon>
        <taxon>Bacteroidota</taxon>
        <taxon>Cytophagia</taxon>
        <taxon>Cytophagales</taxon>
        <taxon>Reichenbachiellaceae</taxon>
        <taxon>Reichenbachiella</taxon>
    </lineage>
</organism>
<dbReference type="Pfam" id="PF04488">
    <property type="entry name" value="Gly_transf_sug"/>
    <property type="match status" value="1"/>
</dbReference>
<evidence type="ECO:0000313" key="3">
    <source>
        <dbReference type="Proteomes" id="UP000192472"/>
    </source>
</evidence>
<dbReference type="GO" id="GO:0051999">
    <property type="term" value="P:mannosyl-inositol phosphorylceramide biosynthetic process"/>
    <property type="evidence" value="ECO:0007669"/>
    <property type="project" value="TreeGrafter"/>
</dbReference>
<dbReference type="GO" id="GO:0016020">
    <property type="term" value="C:membrane"/>
    <property type="evidence" value="ECO:0007669"/>
    <property type="project" value="GOC"/>
</dbReference>
<dbReference type="PANTHER" id="PTHR32385:SF15">
    <property type="entry name" value="INOSITOL PHOSPHOCERAMIDE MANNOSYLTRANSFERASE 1"/>
    <property type="match status" value="1"/>
</dbReference>
<name>A0A1W2GJ17_REIFA</name>
<dbReference type="InterPro" id="IPR051706">
    <property type="entry name" value="Glycosyltransferase_domain"/>
</dbReference>
<accession>A0A1W2GJ17</accession>
<dbReference type="Gene3D" id="3.90.550.20">
    <property type="match status" value="1"/>
</dbReference>
<dbReference type="InterPro" id="IPR029044">
    <property type="entry name" value="Nucleotide-diphossugar_trans"/>
</dbReference>
<dbReference type="AlphaFoldDB" id="A0A1W2GJ17"/>
<keyword evidence="3" id="KW-1185">Reference proteome</keyword>
<dbReference type="OrthoDB" id="9802987at2"/>
<evidence type="ECO:0000256" key="1">
    <source>
        <dbReference type="ARBA" id="ARBA00022679"/>
    </source>
</evidence>
<dbReference type="SUPFAM" id="SSF53448">
    <property type="entry name" value="Nucleotide-diphospho-sugar transferases"/>
    <property type="match status" value="1"/>
</dbReference>
<reference evidence="2 3" key="1">
    <citation type="submission" date="2017-04" db="EMBL/GenBank/DDBJ databases">
        <authorList>
            <person name="Afonso C.L."/>
            <person name="Miller P.J."/>
            <person name="Scott M.A."/>
            <person name="Spackman E."/>
            <person name="Goraichik I."/>
            <person name="Dimitrov K.M."/>
            <person name="Suarez D.L."/>
            <person name="Swayne D.E."/>
        </authorList>
    </citation>
    <scope>NUCLEOTIDE SEQUENCE [LARGE SCALE GENOMIC DNA]</scope>
    <source>
        <strain evidence="2 3">DSM 26133</strain>
    </source>
</reference>
<dbReference type="InterPro" id="IPR007577">
    <property type="entry name" value="GlycoTrfase_DXD_sugar-bd_CS"/>
</dbReference>
<dbReference type="PANTHER" id="PTHR32385">
    <property type="entry name" value="MANNOSYL PHOSPHORYLINOSITOL CERAMIDE SYNTHASE"/>
    <property type="match status" value="1"/>
</dbReference>
<gene>
    <name evidence="2" type="ORF">SAMN04488029_2912</name>
</gene>
<dbReference type="GO" id="GO:0000030">
    <property type="term" value="F:mannosyltransferase activity"/>
    <property type="evidence" value="ECO:0007669"/>
    <property type="project" value="TreeGrafter"/>
</dbReference>
<protein>
    <submittedName>
        <fullName evidence="2">Glycosyltransferase sugar-binding region containing DXD motif-containing protein</fullName>
    </submittedName>
</protein>
<dbReference type="EMBL" id="FWYF01000003">
    <property type="protein sequence ID" value="SMD36472.1"/>
    <property type="molecule type" value="Genomic_DNA"/>
</dbReference>
<dbReference type="RefSeq" id="WP_084373561.1">
    <property type="nucleotide sequence ID" value="NZ_FWYF01000003.1"/>
</dbReference>